<feature type="region of interest" description="Disordered" evidence="1">
    <location>
        <begin position="87"/>
        <end position="110"/>
    </location>
</feature>
<dbReference type="Proteomes" id="UP001054945">
    <property type="component" value="Unassembled WGS sequence"/>
</dbReference>
<reference evidence="3 4" key="1">
    <citation type="submission" date="2021-06" db="EMBL/GenBank/DDBJ databases">
        <title>Caerostris extrusa draft genome.</title>
        <authorList>
            <person name="Kono N."/>
            <person name="Arakawa K."/>
        </authorList>
    </citation>
    <scope>NUCLEOTIDE SEQUENCE [LARGE SCALE GENOMIC DNA]</scope>
</reference>
<evidence type="ECO:0008006" key="5">
    <source>
        <dbReference type="Google" id="ProtNLM"/>
    </source>
</evidence>
<protein>
    <recommendedName>
        <fullName evidence="5">Secreted protein</fullName>
    </recommendedName>
</protein>
<dbReference type="AlphaFoldDB" id="A0AAV4NUZ3"/>
<feature type="transmembrane region" description="Helical" evidence="2">
    <location>
        <begin position="6"/>
        <end position="27"/>
    </location>
</feature>
<organism evidence="3 4">
    <name type="scientific">Caerostris extrusa</name>
    <name type="common">Bark spider</name>
    <name type="synonym">Caerostris bankana</name>
    <dbReference type="NCBI Taxonomy" id="172846"/>
    <lineage>
        <taxon>Eukaryota</taxon>
        <taxon>Metazoa</taxon>
        <taxon>Ecdysozoa</taxon>
        <taxon>Arthropoda</taxon>
        <taxon>Chelicerata</taxon>
        <taxon>Arachnida</taxon>
        <taxon>Araneae</taxon>
        <taxon>Araneomorphae</taxon>
        <taxon>Entelegynae</taxon>
        <taxon>Araneoidea</taxon>
        <taxon>Araneidae</taxon>
        <taxon>Caerostris</taxon>
    </lineage>
</organism>
<accession>A0AAV4NUZ3</accession>
<keyword evidence="2" id="KW-1133">Transmembrane helix</keyword>
<gene>
    <name evidence="3" type="ORF">CEXT_390281</name>
</gene>
<keyword evidence="4" id="KW-1185">Reference proteome</keyword>
<keyword evidence="2" id="KW-0812">Transmembrane</keyword>
<comment type="caution">
    <text evidence="3">The sequence shown here is derived from an EMBL/GenBank/DDBJ whole genome shotgun (WGS) entry which is preliminary data.</text>
</comment>
<sequence length="110" mass="12797">MSLLHLILPFITLPSFIIGWIFFLKFVHSHICFSVRRGDTLSVHVRLILLEISGRFLLHKWHIPEHLISTADPSPPFHRHQTDRFLFGKSTPDHKTLRMSSPHGPHHESP</sequence>
<evidence type="ECO:0000313" key="3">
    <source>
        <dbReference type="EMBL" id="GIX88687.1"/>
    </source>
</evidence>
<dbReference type="EMBL" id="BPLR01003792">
    <property type="protein sequence ID" value="GIX88687.1"/>
    <property type="molecule type" value="Genomic_DNA"/>
</dbReference>
<keyword evidence="2" id="KW-0472">Membrane</keyword>
<evidence type="ECO:0000256" key="1">
    <source>
        <dbReference type="SAM" id="MobiDB-lite"/>
    </source>
</evidence>
<name>A0AAV4NUZ3_CAEEX</name>
<evidence type="ECO:0000313" key="4">
    <source>
        <dbReference type="Proteomes" id="UP001054945"/>
    </source>
</evidence>
<proteinExistence type="predicted"/>
<evidence type="ECO:0000256" key="2">
    <source>
        <dbReference type="SAM" id="Phobius"/>
    </source>
</evidence>